<protein>
    <submittedName>
        <fullName evidence="1">Uncharacterized protein</fullName>
    </submittedName>
</protein>
<dbReference type="EMBL" id="FNTL01000004">
    <property type="protein sequence ID" value="SEC60619.1"/>
    <property type="molecule type" value="Genomic_DNA"/>
</dbReference>
<evidence type="ECO:0000313" key="2">
    <source>
        <dbReference type="Proteomes" id="UP000183407"/>
    </source>
</evidence>
<gene>
    <name evidence="1" type="ORF">SAMN04490220_2090</name>
</gene>
<sequence>MNSRHEVDELLFYDPRAEVGQAKTRPDGALAGSVTAAANPENKTGEEIHRVLFSAQ</sequence>
<dbReference type="AlphaFoldDB" id="A0A1H4TW32"/>
<name>A0A1H4TW32_RHOJO</name>
<proteinExistence type="predicted"/>
<reference evidence="2" key="1">
    <citation type="submission" date="2016-10" db="EMBL/GenBank/DDBJ databases">
        <authorList>
            <person name="Varghese N."/>
        </authorList>
    </citation>
    <scope>NUCLEOTIDE SEQUENCE [LARGE SCALE GENOMIC DNA]</scope>
    <source>
        <strain evidence="2">DSM 44719</strain>
    </source>
</reference>
<accession>A0A1H4TW32</accession>
<dbReference type="Proteomes" id="UP000183407">
    <property type="component" value="Unassembled WGS sequence"/>
</dbReference>
<evidence type="ECO:0000313" key="1">
    <source>
        <dbReference type="EMBL" id="SEC60619.1"/>
    </source>
</evidence>
<organism evidence="1 2">
    <name type="scientific">Rhodococcus jostii</name>
    <dbReference type="NCBI Taxonomy" id="132919"/>
    <lineage>
        <taxon>Bacteria</taxon>
        <taxon>Bacillati</taxon>
        <taxon>Actinomycetota</taxon>
        <taxon>Actinomycetes</taxon>
        <taxon>Mycobacteriales</taxon>
        <taxon>Nocardiaceae</taxon>
        <taxon>Rhodococcus</taxon>
    </lineage>
</organism>